<name>A0A922MDT5_SPOEX</name>
<dbReference type="AlphaFoldDB" id="A0A922MDT5"/>
<evidence type="ECO:0000313" key="3">
    <source>
        <dbReference type="Proteomes" id="UP000814243"/>
    </source>
</evidence>
<dbReference type="EMBL" id="JACEFF010000593">
    <property type="protein sequence ID" value="KAH9634738.1"/>
    <property type="molecule type" value="Genomic_DNA"/>
</dbReference>
<organism evidence="2 3">
    <name type="scientific">Spodoptera exigua</name>
    <name type="common">Beet armyworm</name>
    <name type="synonym">Noctua fulgens</name>
    <dbReference type="NCBI Taxonomy" id="7107"/>
    <lineage>
        <taxon>Eukaryota</taxon>
        <taxon>Metazoa</taxon>
        <taxon>Ecdysozoa</taxon>
        <taxon>Arthropoda</taxon>
        <taxon>Hexapoda</taxon>
        <taxon>Insecta</taxon>
        <taxon>Pterygota</taxon>
        <taxon>Neoptera</taxon>
        <taxon>Endopterygota</taxon>
        <taxon>Lepidoptera</taxon>
        <taxon>Glossata</taxon>
        <taxon>Ditrysia</taxon>
        <taxon>Noctuoidea</taxon>
        <taxon>Noctuidae</taxon>
        <taxon>Amphipyrinae</taxon>
        <taxon>Spodoptera</taxon>
    </lineage>
</organism>
<evidence type="ECO:0000256" key="1">
    <source>
        <dbReference type="SAM" id="MobiDB-lite"/>
    </source>
</evidence>
<gene>
    <name evidence="2" type="ORF">HF086_017521</name>
</gene>
<accession>A0A922MDT5</accession>
<protein>
    <submittedName>
        <fullName evidence="2">Uncharacterized protein</fullName>
    </submittedName>
</protein>
<dbReference type="Proteomes" id="UP000814243">
    <property type="component" value="Unassembled WGS sequence"/>
</dbReference>
<feature type="region of interest" description="Disordered" evidence="1">
    <location>
        <begin position="22"/>
        <end position="89"/>
    </location>
</feature>
<reference evidence="2" key="1">
    <citation type="journal article" date="2021" name="G3 (Bethesda)">
        <title>Genome and transcriptome analysis of the beet armyworm Spodoptera exigua reveals targets for pest control. .</title>
        <authorList>
            <person name="Simon S."/>
            <person name="Breeschoten T."/>
            <person name="Jansen H.J."/>
            <person name="Dirks R.P."/>
            <person name="Schranz M.E."/>
            <person name="Ros V.I.D."/>
        </authorList>
    </citation>
    <scope>NUCLEOTIDE SEQUENCE</scope>
    <source>
        <strain evidence="2">TB_SE_WUR_2020</strain>
    </source>
</reference>
<evidence type="ECO:0000313" key="2">
    <source>
        <dbReference type="EMBL" id="KAH9634738.1"/>
    </source>
</evidence>
<feature type="compositionally biased region" description="Low complexity" evidence="1">
    <location>
        <begin position="48"/>
        <end position="64"/>
    </location>
</feature>
<comment type="caution">
    <text evidence="2">The sequence shown here is derived from an EMBL/GenBank/DDBJ whole genome shotgun (WGS) entry which is preliminary data.</text>
</comment>
<proteinExistence type="predicted"/>
<sequence>MFMVHKCDEVLYRHSEIVNGKTGVFRGRHPGRSEGARRQRGEDGGAACGAAEGGVEAAGCRGRAPPGPSAPRTQRRSDASPTPAPATCDVDPVSRHPRTTAVYMDNSCLLDLLIRCFAMTEPEDLNFTAFTDLCRLCSLKSGPRLHIFDKESEQRQILFKLRTCLPTMVSKLFVLPHTLVSLTFQ</sequence>
<feature type="compositionally biased region" description="Basic and acidic residues" evidence="1">
    <location>
        <begin position="31"/>
        <end position="43"/>
    </location>
</feature>